<evidence type="ECO:0000256" key="1">
    <source>
        <dbReference type="SAM" id="MobiDB-lite"/>
    </source>
</evidence>
<organism evidence="3 4">
    <name type="scientific">Amphibalanus amphitrite</name>
    <name type="common">Striped barnacle</name>
    <name type="synonym">Balanus amphitrite</name>
    <dbReference type="NCBI Taxonomy" id="1232801"/>
    <lineage>
        <taxon>Eukaryota</taxon>
        <taxon>Metazoa</taxon>
        <taxon>Ecdysozoa</taxon>
        <taxon>Arthropoda</taxon>
        <taxon>Crustacea</taxon>
        <taxon>Multicrustacea</taxon>
        <taxon>Cirripedia</taxon>
        <taxon>Thoracica</taxon>
        <taxon>Thoracicalcarea</taxon>
        <taxon>Balanomorpha</taxon>
        <taxon>Balanoidea</taxon>
        <taxon>Balanidae</taxon>
        <taxon>Amphibalaninae</taxon>
        <taxon>Amphibalanus</taxon>
    </lineage>
</organism>
<keyword evidence="2" id="KW-0812">Transmembrane</keyword>
<dbReference type="EMBL" id="VIIS01000621">
    <property type="protein sequence ID" value="KAF0306947.1"/>
    <property type="molecule type" value="Genomic_DNA"/>
</dbReference>
<name>A0A6A4WHI6_AMPAM</name>
<dbReference type="AlphaFoldDB" id="A0A6A4WHI6"/>
<feature type="compositionally biased region" description="Low complexity" evidence="1">
    <location>
        <begin position="131"/>
        <end position="146"/>
    </location>
</feature>
<feature type="compositionally biased region" description="Basic and acidic residues" evidence="1">
    <location>
        <begin position="235"/>
        <end position="263"/>
    </location>
</feature>
<proteinExistence type="predicted"/>
<keyword evidence="2" id="KW-1133">Transmembrane helix</keyword>
<feature type="region of interest" description="Disordered" evidence="1">
    <location>
        <begin position="130"/>
        <end position="357"/>
    </location>
</feature>
<gene>
    <name evidence="3" type="ORF">FJT64_021639</name>
</gene>
<feature type="compositionally biased region" description="Basic and acidic residues" evidence="1">
    <location>
        <begin position="274"/>
        <end position="351"/>
    </location>
</feature>
<keyword evidence="4" id="KW-1185">Reference proteome</keyword>
<feature type="compositionally biased region" description="Basic and acidic residues" evidence="1">
    <location>
        <begin position="180"/>
        <end position="193"/>
    </location>
</feature>
<feature type="transmembrane region" description="Helical" evidence="2">
    <location>
        <begin position="35"/>
        <end position="57"/>
    </location>
</feature>
<comment type="caution">
    <text evidence="3">The sequence shown here is derived from an EMBL/GenBank/DDBJ whole genome shotgun (WGS) entry which is preliminary data.</text>
</comment>
<sequence length="357" mass="40339">MMDSQNHSVASAPLPATPAPAPTIIVYPTVSPETVIIPIISSIVVFPAAAFTVICCLRYRAKRARRRAKQPSFQAVLGIDLDLDERSEWENEVMGYTSVRGMSSPTSSMGSLQGCPAHNSVQPRIIQMEMSPRAARSTRSSPGRGPDLPPAHVSAATDLWRRPLEPLQRNGRPPGPLTELPRRASDGAEDFGRKWNGHGPPDLLQLRRLGGTQTAGSNRNGTVLGERATPPTPHQGEEKREDERENEREKRENGSEERENQIEEREDQIEEREDQSSEKDQSDELKDQSDELEDQSEREYESKERNNSNEVREEQSAKREEESEEREERSEEREERSEVEDSWRESLRFIDDSSEAS</sequence>
<dbReference type="Proteomes" id="UP000440578">
    <property type="component" value="Unassembled WGS sequence"/>
</dbReference>
<dbReference type="OrthoDB" id="6400262at2759"/>
<evidence type="ECO:0000313" key="4">
    <source>
        <dbReference type="Proteomes" id="UP000440578"/>
    </source>
</evidence>
<feature type="compositionally biased region" description="Acidic residues" evidence="1">
    <location>
        <begin position="264"/>
        <end position="273"/>
    </location>
</feature>
<evidence type="ECO:0000313" key="3">
    <source>
        <dbReference type="EMBL" id="KAF0306947.1"/>
    </source>
</evidence>
<reference evidence="3 4" key="1">
    <citation type="submission" date="2019-07" db="EMBL/GenBank/DDBJ databases">
        <title>Draft genome assembly of a fouling barnacle, Amphibalanus amphitrite (Darwin, 1854): The first reference genome for Thecostraca.</title>
        <authorList>
            <person name="Kim W."/>
        </authorList>
    </citation>
    <scope>NUCLEOTIDE SEQUENCE [LARGE SCALE GENOMIC DNA]</scope>
    <source>
        <strain evidence="3">SNU_AA5</strain>
        <tissue evidence="3">Soma without cirri and trophi</tissue>
    </source>
</reference>
<evidence type="ECO:0000256" key="2">
    <source>
        <dbReference type="SAM" id="Phobius"/>
    </source>
</evidence>
<accession>A0A6A4WHI6</accession>
<keyword evidence="2" id="KW-0472">Membrane</keyword>
<feature type="compositionally biased region" description="Polar residues" evidence="1">
    <location>
        <begin position="211"/>
        <end position="221"/>
    </location>
</feature>
<protein>
    <submittedName>
        <fullName evidence="3">Uncharacterized protein</fullName>
    </submittedName>
</protein>